<keyword evidence="2" id="KW-1185">Reference proteome</keyword>
<organism evidence="1 2">
    <name type="scientific">Bradyrhizobium uaiense</name>
    <dbReference type="NCBI Taxonomy" id="2594946"/>
    <lineage>
        <taxon>Bacteria</taxon>
        <taxon>Pseudomonadati</taxon>
        <taxon>Pseudomonadota</taxon>
        <taxon>Alphaproteobacteria</taxon>
        <taxon>Hyphomicrobiales</taxon>
        <taxon>Nitrobacteraceae</taxon>
        <taxon>Bradyrhizobium</taxon>
    </lineage>
</organism>
<gene>
    <name evidence="1" type="ORF">FNJ47_06480</name>
</gene>
<dbReference type="Proteomes" id="UP000468531">
    <property type="component" value="Unassembled WGS sequence"/>
</dbReference>
<protein>
    <submittedName>
        <fullName evidence="1">DUF2946 domain-containing protein</fullName>
    </submittedName>
</protein>
<comment type="caution">
    <text evidence="1">The sequence shown here is derived from an EMBL/GenBank/DDBJ whole genome shotgun (WGS) entry which is preliminary data.</text>
</comment>
<accession>A0A6P1BAL1</accession>
<dbReference type="RefSeq" id="WP_430649356.1">
    <property type="nucleotide sequence ID" value="NZ_VKHP01000015.1"/>
</dbReference>
<dbReference type="EMBL" id="VKHP01000015">
    <property type="protein sequence ID" value="NEU95487.1"/>
    <property type="molecule type" value="Genomic_DNA"/>
</dbReference>
<name>A0A6P1BAL1_9BRAD</name>
<proteinExistence type="predicted"/>
<evidence type="ECO:0000313" key="2">
    <source>
        <dbReference type="Proteomes" id="UP000468531"/>
    </source>
</evidence>
<evidence type="ECO:0000313" key="1">
    <source>
        <dbReference type="EMBL" id="NEU95487.1"/>
    </source>
</evidence>
<dbReference type="Pfam" id="PF11162">
    <property type="entry name" value="DUF2946"/>
    <property type="match status" value="1"/>
</dbReference>
<dbReference type="InterPro" id="IPR021333">
    <property type="entry name" value="DUF2946"/>
</dbReference>
<sequence length="124" mass="13428">MRWFRKHNRYGSWLALIALVINLTFAFGHVHGFAGKVPEGSGVLIAAIAGADGGQNRHSPSDSHPDYLCPICMATAVMGNALAPTPPVLQVEFADARIDHPVDHFRFLLQSPRAAFESRGPPIS</sequence>
<dbReference type="AlphaFoldDB" id="A0A6P1BAL1"/>
<reference evidence="1 2" key="1">
    <citation type="journal article" date="2020" name="Arch. Microbiol.">
        <title>Bradyrhizobium uaiense sp. nov., a new highly efficient cowpea symbiont.</title>
        <authorList>
            <person name="Cabral Michel D."/>
            <person name="Azarias Guimaraes A."/>
            <person name="Martins da Costa E."/>
            <person name="Soares de Carvalho T."/>
            <person name="Balsanelli E."/>
            <person name="Willems A."/>
            <person name="Maltempi de Souza E."/>
            <person name="de Souza Moreira F.M."/>
        </authorList>
    </citation>
    <scope>NUCLEOTIDE SEQUENCE [LARGE SCALE GENOMIC DNA]</scope>
    <source>
        <strain evidence="1 2">UFLA 03-164</strain>
    </source>
</reference>